<proteinExistence type="predicted"/>
<sequence length="103" mass="11449">MHITFDKVTETTPCPGVHSATLMHYPRTVAGRPVTMPYISNGLWDQHQIVMPSLCSRKYLIPPDVDDDPEGPVCVECRDRLANAHESRVSLRPRVPTPATIAS</sequence>
<comment type="caution">
    <text evidence="1">The sequence shown here is derived from an EMBL/GenBank/DDBJ whole genome shotgun (WGS) entry which is preliminary data.</text>
</comment>
<gene>
    <name evidence="1" type="ORF">FB384_004170</name>
</gene>
<keyword evidence="2" id="KW-1185">Reference proteome</keyword>
<dbReference type="EMBL" id="JACIBS010000003">
    <property type="protein sequence ID" value="MBB3665217.1"/>
    <property type="molecule type" value="Genomic_DNA"/>
</dbReference>
<dbReference type="AlphaFoldDB" id="A0A839XR86"/>
<name>A0A839XR86_9PSEU</name>
<dbReference type="Proteomes" id="UP000564573">
    <property type="component" value="Unassembled WGS sequence"/>
</dbReference>
<protein>
    <submittedName>
        <fullName evidence="1">Uncharacterized protein</fullName>
    </submittedName>
</protein>
<evidence type="ECO:0000313" key="2">
    <source>
        <dbReference type="Proteomes" id="UP000564573"/>
    </source>
</evidence>
<reference evidence="1 2" key="1">
    <citation type="submission" date="2020-08" db="EMBL/GenBank/DDBJ databases">
        <title>Sequencing the genomes of 1000 actinobacteria strains.</title>
        <authorList>
            <person name="Klenk H.-P."/>
        </authorList>
    </citation>
    <scope>NUCLEOTIDE SEQUENCE [LARGE SCALE GENOMIC DNA]</scope>
    <source>
        <strain evidence="1 2">DSM 45267</strain>
    </source>
</reference>
<accession>A0A839XR86</accession>
<evidence type="ECO:0000313" key="1">
    <source>
        <dbReference type="EMBL" id="MBB3665217.1"/>
    </source>
</evidence>
<organism evidence="1 2">
    <name type="scientific">Prauserella sediminis</name>
    <dbReference type="NCBI Taxonomy" id="577680"/>
    <lineage>
        <taxon>Bacteria</taxon>
        <taxon>Bacillati</taxon>
        <taxon>Actinomycetota</taxon>
        <taxon>Actinomycetes</taxon>
        <taxon>Pseudonocardiales</taxon>
        <taxon>Pseudonocardiaceae</taxon>
        <taxon>Prauserella</taxon>
        <taxon>Prauserella salsuginis group</taxon>
    </lineage>
</organism>